<feature type="coiled-coil region" evidence="1">
    <location>
        <begin position="147"/>
        <end position="174"/>
    </location>
</feature>
<feature type="compositionally biased region" description="Polar residues" evidence="2">
    <location>
        <begin position="10"/>
        <end position="27"/>
    </location>
</feature>
<proteinExistence type="predicted"/>
<gene>
    <name evidence="3" type="ORF">PPRIM_AZ9-3.1.T1190137</name>
</gene>
<sequence length="357" mass="42958">MSDLKKTKKPNLSSVNLTEKQSIMKQQKSPKHYKMSFDPEKYVEREDYIKMEKKYNELVQKIQTLFLEINNRYYDFNDINEKLNRKSNEFGYTRLDPHRLIELIKEMLATYIKGIIQTEVEVQQYKLCNDDEQQDYIWLLHKSEMDMRKMIRENQQLKLLIQNLEIKISNNEKQIELLTTYTQKAMEEMKSEFTFAIDLLSERESSLNILKDEIKRQTELITSQKQQLISVQVLEHKMGHLAEKQNKEKQKIKQEYDHTVKQKEQYLKQSFELDQRAKDKRIQQLEQEVKQLQIEKNIIERDLAQKIEFSQKKIDNQNNQLAEKISQISDLQKKLIDVHHNNYLQDKANHQSTKNQG</sequence>
<feature type="coiled-coil region" evidence="1">
    <location>
        <begin position="207"/>
        <end position="334"/>
    </location>
</feature>
<dbReference type="Proteomes" id="UP000688137">
    <property type="component" value="Unassembled WGS sequence"/>
</dbReference>
<dbReference type="EMBL" id="CAJJDM010000122">
    <property type="protein sequence ID" value="CAD8102881.1"/>
    <property type="molecule type" value="Genomic_DNA"/>
</dbReference>
<keyword evidence="1" id="KW-0175">Coiled coil</keyword>
<reference evidence="3" key="1">
    <citation type="submission" date="2021-01" db="EMBL/GenBank/DDBJ databases">
        <authorList>
            <consortium name="Genoscope - CEA"/>
            <person name="William W."/>
        </authorList>
    </citation>
    <scope>NUCLEOTIDE SEQUENCE</scope>
</reference>
<evidence type="ECO:0000313" key="3">
    <source>
        <dbReference type="EMBL" id="CAD8102881.1"/>
    </source>
</evidence>
<name>A0A8S1PIX7_PARPR</name>
<evidence type="ECO:0000256" key="2">
    <source>
        <dbReference type="SAM" id="MobiDB-lite"/>
    </source>
</evidence>
<dbReference type="OMA" id="ANYAQKE"/>
<comment type="caution">
    <text evidence="3">The sequence shown here is derived from an EMBL/GenBank/DDBJ whole genome shotgun (WGS) entry which is preliminary data.</text>
</comment>
<accession>A0A8S1PIX7</accession>
<organism evidence="3 4">
    <name type="scientific">Paramecium primaurelia</name>
    <dbReference type="NCBI Taxonomy" id="5886"/>
    <lineage>
        <taxon>Eukaryota</taxon>
        <taxon>Sar</taxon>
        <taxon>Alveolata</taxon>
        <taxon>Ciliophora</taxon>
        <taxon>Intramacronucleata</taxon>
        <taxon>Oligohymenophorea</taxon>
        <taxon>Peniculida</taxon>
        <taxon>Parameciidae</taxon>
        <taxon>Paramecium</taxon>
    </lineage>
</organism>
<protein>
    <submittedName>
        <fullName evidence="3">Uncharacterized protein</fullName>
    </submittedName>
</protein>
<evidence type="ECO:0000256" key="1">
    <source>
        <dbReference type="SAM" id="Coils"/>
    </source>
</evidence>
<dbReference type="AlphaFoldDB" id="A0A8S1PIX7"/>
<keyword evidence="4" id="KW-1185">Reference proteome</keyword>
<evidence type="ECO:0000313" key="4">
    <source>
        <dbReference type="Proteomes" id="UP000688137"/>
    </source>
</evidence>
<feature type="region of interest" description="Disordered" evidence="2">
    <location>
        <begin position="1"/>
        <end position="30"/>
    </location>
</feature>